<feature type="non-terminal residue" evidence="1">
    <location>
        <position position="1"/>
    </location>
</feature>
<dbReference type="RefSeq" id="XP_024334819.1">
    <property type="nucleotide sequence ID" value="XM_024486925.1"/>
</dbReference>
<protein>
    <submittedName>
        <fullName evidence="1">Uncharacterized protein</fullName>
    </submittedName>
</protein>
<keyword evidence="2" id="KW-1185">Reference proteome</keyword>
<gene>
    <name evidence="1" type="ORF">POSPLADRAFT_1155237</name>
</gene>
<dbReference type="EMBL" id="KZ110606">
    <property type="protein sequence ID" value="OSX58025.1"/>
    <property type="molecule type" value="Genomic_DNA"/>
</dbReference>
<accession>A0A1X6MNS2</accession>
<dbReference type="AlphaFoldDB" id="A0A1X6MNS2"/>
<evidence type="ECO:0000313" key="1">
    <source>
        <dbReference type="EMBL" id="OSX58025.1"/>
    </source>
</evidence>
<name>A0A1X6MNS2_9APHY</name>
<dbReference type="GeneID" id="36331874"/>
<sequence length="176" mass="19897">ADRSQELFGAWRHRGARAKRPTSAVLTGTIRGRRSSASTPIASPDWAENPRSRKMVVEGRKTPELRAGKLACAESDGYVRRARLLGSSNSNTTMTKHRSSVVMMSLRVRKMFDGSVRWEYTQENVLATCFAARGNVRKARASVREVILLCYSYCVSPMFIDCVFNFHCVRTRLRYA</sequence>
<reference evidence="1 2" key="1">
    <citation type="submission" date="2017-04" db="EMBL/GenBank/DDBJ databases">
        <title>Genome Sequence of the Model Brown-Rot Fungus Postia placenta SB12.</title>
        <authorList>
            <consortium name="DOE Joint Genome Institute"/>
            <person name="Gaskell J."/>
            <person name="Kersten P."/>
            <person name="Larrondo L.F."/>
            <person name="Canessa P."/>
            <person name="Martinez D."/>
            <person name="Hibbett D."/>
            <person name="Schmoll M."/>
            <person name="Kubicek C.P."/>
            <person name="Martinez A.T."/>
            <person name="Yadav J."/>
            <person name="Master E."/>
            <person name="Magnuson J.K."/>
            <person name="James T."/>
            <person name="Yaver D."/>
            <person name="Berka R."/>
            <person name="Labutti K."/>
            <person name="Lipzen A."/>
            <person name="Aerts A."/>
            <person name="Barry K."/>
            <person name="Henrissat B."/>
            <person name="Blanchette R."/>
            <person name="Grigoriev I."/>
            <person name="Cullen D."/>
        </authorList>
    </citation>
    <scope>NUCLEOTIDE SEQUENCE [LARGE SCALE GENOMIC DNA]</scope>
    <source>
        <strain evidence="1 2">MAD-698-R-SB12</strain>
    </source>
</reference>
<dbReference type="Proteomes" id="UP000194127">
    <property type="component" value="Unassembled WGS sequence"/>
</dbReference>
<organism evidence="1 2">
    <name type="scientific">Postia placenta MAD-698-R-SB12</name>
    <dbReference type="NCBI Taxonomy" id="670580"/>
    <lineage>
        <taxon>Eukaryota</taxon>
        <taxon>Fungi</taxon>
        <taxon>Dikarya</taxon>
        <taxon>Basidiomycota</taxon>
        <taxon>Agaricomycotina</taxon>
        <taxon>Agaricomycetes</taxon>
        <taxon>Polyporales</taxon>
        <taxon>Adustoporiaceae</taxon>
        <taxon>Rhodonia</taxon>
    </lineage>
</organism>
<evidence type="ECO:0000313" key="2">
    <source>
        <dbReference type="Proteomes" id="UP000194127"/>
    </source>
</evidence>
<proteinExistence type="predicted"/>